<reference evidence="2 3" key="1">
    <citation type="submission" date="2018-06" db="EMBL/GenBank/DDBJ databases">
        <authorList>
            <consortium name="Pathogen Informatics"/>
            <person name="Doyle S."/>
        </authorList>
    </citation>
    <scope>NUCLEOTIDE SEQUENCE [LARGE SCALE GENOMIC DNA]</scope>
    <source>
        <strain evidence="2 3">NCTC10254</strain>
    </source>
</reference>
<dbReference type="EMBL" id="UARK01000031">
    <property type="protein sequence ID" value="SPW31414.1"/>
    <property type="molecule type" value="Genomic_DNA"/>
</dbReference>
<dbReference type="AlphaFoldDB" id="A0A3S4ZMG2"/>
<evidence type="ECO:0000259" key="1">
    <source>
        <dbReference type="Pfam" id="PF14062"/>
    </source>
</evidence>
<protein>
    <recommendedName>
        <fullName evidence="1">DUF4253 domain-containing protein</fullName>
    </recommendedName>
</protein>
<gene>
    <name evidence="2" type="ORF">NCTC10254_02165</name>
</gene>
<comment type="caution">
    <text evidence="2">The sequence shown here is derived from an EMBL/GenBank/DDBJ whole genome shotgun (WGS) entry which is preliminary data.</text>
</comment>
<name>A0A3S4ZMG2_9CORY</name>
<proteinExistence type="predicted"/>
<sequence length="292" mass="32579">MPATPYCAHPQSLEHLIDLLDRQCIAHTPVNATDNPHASNQEVAVLVLPDDTTASLYPQLLADFPNQGFWPTLAHPQDPQNPWYPWVDGDLVEPSTHLIFSNLRDFYRTAGVDYFTRPTATNPQLLADPESLTDDEWLEEEFWNGLEFPPPTPDVTAAFFDSLSPIPHHTAAAHPPTPEEPTALLITPTHRPADVPAAVGWLGACNYDFAGHHISAVLRSWEDRFGAILTSLDSQDMTLTIPPLALTDDERTLLTLEHYFFCRSLIDDATTFGHQSAALATSDAQQWVFHWE</sequence>
<organism evidence="2 3">
    <name type="scientific">Corynebacterium matruchotii</name>
    <dbReference type="NCBI Taxonomy" id="43768"/>
    <lineage>
        <taxon>Bacteria</taxon>
        <taxon>Bacillati</taxon>
        <taxon>Actinomycetota</taxon>
        <taxon>Actinomycetes</taxon>
        <taxon>Mycobacteriales</taxon>
        <taxon>Corynebacteriaceae</taxon>
        <taxon>Corynebacterium</taxon>
    </lineage>
</organism>
<dbReference type="InterPro" id="IPR025349">
    <property type="entry name" value="DUF4253"/>
</dbReference>
<evidence type="ECO:0000313" key="2">
    <source>
        <dbReference type="EMBL" id="SPW31414.1"/>
    </source>
</evidence>
<dbReference type="GeneID" id="84575232"/>
<evidence type="ECO:0000313" key="3">
    <source>
        <dbReference type="Proteomes" id="UP000249886"/>
    </source>
</evidence>
<dbReference type="RefSeq" id="WP_005527049.1">
    <property type="nucleotide sequence ID" value="NZ_CAUOYC010000001.1"/>
</dbReference>
<feature type="domain" description="DUF4253" evidence="1">
    <location>
        <begin position="184"/>
        <end position="292"/>
    </location>
</feature>
<accession>A0A3S4ZMG2</accession>
<dbReference type="Proteomes" id="UP000249886">
    <property type="component" value="Unassembled WGS sequence"/>
</dbReference>
<dbReference type="Pfam" id="PF14062">
    <property type="entry name" value="DUF4253"/>
    <property type="match status" value="1"/>
</dbReference>